<name>A0A0D0J8J6_AGRTU</name>
<accession>A0A0D0J8J6</accession>
<dbReference type="OrthoDB" id="8398518at2"/>
<evidence type="ECO:0000313" key="2">
    <source>
        <dbReference type="Proteomes" id="UP000035017"/>
    </source>
</evidence>
<reference evidence="1 2" key="1">
    <citation type="submission" date="2014-12" db="EMBL/GenBank/DDBJ databases">
        <title>16Stimator: statistical estimation of ribosomal gene copy numbers from draft genome assemblies.</title>
        <authorList>
            <person name="Perisin M.A."/>
            <person name="Vetter M."/>
            <person name="Gilbert J.A."/>
            <person name="Bergelson J."/>
        </authorList>
    </citation>
    <scope>NUCLEOTIDE SEQUENCE [LARGE SCALE GENOMIC DNA]</scope>
    <source>
        <strain evidence="1 2">MEJ076</strain>
    </source>
</reference>
<sequence>MTGMLPIIELLEDCETDAKRAQWLLQVPSFVFYRSLTDIRRVLRAAGFLKGVELLEMEFTLLVATRGADGQPPAEVVTNVNAMRGFMRTLVRKGGLA</sequence>
<comment type="caution">
    <text evidence="1">The sequence shown here is derived from an EMBL/GenBank/DDBJ whole genome shotgun (WGS) entry which is preliminary data.</text>
</comment>
<protein>
    <submittedName>
        <fullName evidence="1">Uncharacterized protein</fullName>
    </submittedName>
</protein>
<proteinExistence type="predicted"/>
<evidence type="ECO:0000313" key="1">
    <source>
        <dbReference type="EMBL" id="KIQ02220.1"/>
    </source>
</evidence>
<dbReference type="AlphaFoldDB" id="A0A0D0J8J6"/>
<gene>
    <name evidence="1" type="ORF">RU07_12290</name>
</gene>
<dbReference type="EMBL" id="JXQV01000011">
    <property type="protein sequence ID" value="KIQ02220.1"/>
    <property type="molecule type" value="Genomic_DNA"/>
</dbReference>
<organism evidence="1 2">
    <name type="scientific">Agrobacterium tumefaciens</name>
    <dbReference type="NCBI Taxonomy" id="358"/>
    <lineage>
        <taxon>Bacteria</taxon>
        <taxon>Pseudomonadati</taxon>
        <taxon>Pseudomonadota</taxon>
        <taxon>Alphaproteobacteria</taxon>
        <taxon>Hyphomicrobiales</taxon>
        <taxon>Rhizobiaceae</taxon>
        <taxon>Rhizobium/Agrobacterium group</taxon>
        <taxon>Agrobacterium</taxon>
        <taxon>Agrobacterium tumefaciens complex</taxon>
    </lineage>
</organism>
<dbReference type="Proteomes" id="UP000035017">
    <property type="component" value="Unassembled WGS sequence"/>
</dbReference>